<evidence type="ECO:0000259" key="1">
    <source>
        <dbReference type="Pfam" id="PF01814"/>
    </source>
</evidence>
<reference evidence="2" key="1">
    <citation type="journal article" date="2021" name="Nat. Commun.">
        <title>Genetic determinants of endophytism in the Arabidopsis root mycobiome.</title>
        <authorList>
            <person name="Mesny F."/>
            <person name="Miyauchi S."/>
            <person name="Thiergart T."/>
            <person name="Pickel B."/>
            <person name="Atanasova L."/>
            <person name="Karlsson M."/>
            <person name="Huettel B."/>
            <person name="Barry K.W."/>
            <person name="Haridas S."/>
            <person name="Chen C."/>
            <person name="Bauer D."/>
            <person name="Andreopoulos W."/>
            <person name="Pangilinan J."/>
            <person name="LaButti K."/>
            <person name="Riley R."/>
            <person name="Lipzen A."/>
            <person name="Clum A."/>
            <person name="Drula E."/>
            <person name="Henrissat B."/>
            <person name="Kohler A."/>
            <person name="Grigoriev I.V."/>
            <person name="Martin F.M."/>
            <person name="Hacquard S."/>
        </authorList>
    </citation>
    <scope>NUCLEOTIDE SEQUENCE</scope>
    <source>
        <strain evidence="2">MPI-CAGE-AT-0016</strain>
    </source>
</reference>
<organism evidence="2 3">
    <name type="scientific">Plectosphaerella cucumerina</name>
    <dbReference type="NCBI Taxonomy" id="40658"/>
    <lineage>
        <taxon>Eukaryota</taxon>
        <taxon>Fungi</taxon>
        <taxon>Dikarya</taxon>
        <taxon>Ascomycota</taxon>
        <taxon>Pezizomycotina</taxon>
        <taxon>Sordariomycetes</taxon>
        <taxon>Hypocreomycetidae</taxon>
        <taxon>Glomerellales</taxon>
        <taxon>Plectosphaerellaceae</taxon>
        <taxon>Plectosphaerella</taxon>
    </lineage>
</organism>
<keyword evidence="3" id="KW-1185">Reference proteome</keyword>
<proteinExistence type="predicted"/>
<dbReference type="InterPro" id="IPR053206">
    <property type="entry name" value="Dimeric_xanthone_biosynth"/>
</dbReference>
<evidence type="ECO:0000313" key="3">
    <source>
        <dbReference type="Proteomes" id="UP000813385"/>
    </source>
</evidence>
<protein>
    <recommendedName>
        <fullName evidence="1">Hemerythrin-like domain-containing protein</fullName>
    </recommendedName>
</protein>
<dbReference type="Gene3D" id="1.20.120.520">
    <property type="entry name" value="nmb1532 protein domain like"/>
    <property type="match status" value="1"/>
</dbReference>
<feature type="domain" description="Hemerythrin-like" evidence="1">
    <location>
        <begin position="43"/>
        <end position="160"/>
    </location>
</feature>
<dbReference type="InterPro" id="IPR012312">
    <property type="entry name" value="Hemerythrin-like"/>
</dbReference>
<name>A0A8K0X6V2_9PEZI</name>
<sequence length="271" mass="30911">MMAVSPSRAPHIWADSPLAMIPTPMYLSQKTDMWTEGASHMCNVHNSVFRGFNSIYLQAEHVQDQDKADFVGYCMTWYKFVSTHAMEEEEVLFPAVEKMLGEAVFQDTHKEHEAFLPPLTDFHTYLSTLSNPVDFSGPRLIEIMDRFRKPFEDHFRSEIDTIALLADHPNAPKENTPEGIKAAADLDRMGRNTVLRGGIVDVGLFFLLNLDREYEDGLWKDWPPVPRPIKWLLLNIGGWVHSGWWKFASCDAEGRPRQLYARAAGTASNLK</sequence>
<comment type="caution">
    <text evidence="2">The sequence shown here is derived from an EMBL/GenBank/DDBJ whole genome shotgun (WGS) entry which is preliminary data.</text>
</comment>
<dbReference type="AlphaFoldDB" id="A0A8K0X6V2"/>
<dbReference type="Proteomes" id="UP000813385">
    <property type="component" value="Unassembled WGS sequence"/>
</dbReference>
<dbReference type="Pfam" id="PF01814">
    <property type="entry name" value="Hemerythrin"/>
    <property type="match status" value="1"/>
</dbReference>
<gene>
    <name evidence="2" type="ORF">B0T11DRAFT_72035</name>
</gene>
<dbReference type="PANTHER" id="PTHR38048:SF2">
    <property type="entry name" value="HEMERYTHRIN-LIKE DOMAIN-CONTAINING PROTEIN"/>
    <property type="match status" value="1"/>
</dbReference>
<evidence type="ECO:0000313" key="2">
    <source>
        <dbReference type="EMBL" id="KAH7369253.1"/>
    </source>
</evidence>
<dbReference type="PANTHER" id="PTHR38048">
    <property type="entry name" value="EXPRESSED PROTEIN"/>
    <property type="match status" value="1"/>
</dbReference>
<dbReference type="EMBL" id="JAGPXD010000002">
    <property type="protein sequence ID" value="KAH7369253.1"/>
    <property type="molecule type" value="Genomic_DNA"/>
</dbReference>
<accession>A0A8K0X6V2</accession>
<dbReference type="OrthoDB" id="58416at2759"/>